<evidence type="ECO:0000256" key="6">
    <source>
        <dbReference type="ARBA" id="ARBA00022692"/>
    </source>
</evidence>
<keyword evidence="6" id="KW-0812">Transmembrane</keyword>
<evidence type="ECO:0000256" key="4">
    <source>
        <dbReference type="ARBA" id="ARBA00022553"/>
    </source>
</evidence>
<dbReference type="GO" id="GO:0005524">
    <property type="term" value="F:ATP binding"/>
    <property type="evidence" value="ECO:0007669"/>
    <property type="project" value="UniProtKB-KW"/>
</dbReference>
<dbReference type="SMART" id="SM00304">
    <property type="entry name" value="HAMP"/>
    <property type="match status" value="1"/>
</dbReference>
<keyword evidence="11" id="KW-0902">Two-component regulatory system</keyword>
<feature type="compositionally biased region" description="Pro residues" evidence="12">
    <location>
        <begin position="640"/>
        <end position="664"/>
    </location>
</feature>
<dbReference type="Gene3D" id="6.10.340.10">
    <property type="match status" value="1"/>
</dbReference>
<dbReference type="PANTHER" id="PTHR44936:SF9">
    <property type="entry name" value="SENSOR PROTEIN CREC"/>
    <property type="match status" value="1"/>
</dbReference>
<evidence type="ECO:0000259" key="14">
    <source>
        <dbReference type="SMART" id="SM00387"/>
    </source>
</evidence>
<evidence type="ECO:0000313" key="16">
    <source>
        <dbReference type="Proteomes" id="UP000587462"/>
    </source>
</evidence>
<comment type="subcellular location">
    <subcellularLocation>
        <location evidence="2">Membrane</location>
    </subcellularLocation>
</comment>
<evidence type="ECO:0000259" key="13">
    <source>
        <dbReference type="SMART" id="SM00304"/>
    </source>
</evidence>
<comment type="caution">
    <text evidence="15">The sequence shown here is derived from an EMBL/GenBank/DDBJ whole genome shotgun (WGS) entry which is preliminary data.</text>
</comment>
<dbReference type="InterPro" id="IPR036890">
    <property type="entry name" value="HATPase_C_sf"/>
</dbReference>
<evidence type="ECO:0000256" key="9">
    <source>
        <dbReference type="ARBA" id="ARBA00022840"/>
    </source>
</evidence>
<evidence type="ECO:0000256" key="7">
    <source>
        <dbReference type="ARBA" id="ARBA00022741"/>
    </source>
</evidence>
<protein>
    <recommendedName>
        <fullName evidence="3">histidine kinase</fullName>
        <ecNumber evidence="3">2.7.13.3</ecNumber>
    </recommendedName>
</protein>
<evidence type="ECO:0000256" key="3">
    <source>
        <dbReference type="ARBA" id="ARBA00012438"/>
    </source>
</evidence>
<dbReference type="Gene3D" id="3.30.565.10">
    <property type="entry name" value="Histidine kinase-like ATPase, C-terminal domain"/>
    <property type="match status" value="1"/>
</dbReference>
<dbReference type="InterPro" id="IPR050980">
    <property type="entry name" value="2C_sensor_his_kinase"/>
</dbReference>
<comment type="catalytic activity">
    <reaction evidence="1">
        <text>ATP + protein L-histidine = ADP + protein N-phospho-L-histidine.</text>
        <dbReference type="EC" id="2.7.13.3"/>
    </reaction>
</comment>
<dbReference type="PANTHER" id="PTHR44936">
    <property type="entry name" value="SENSOR PROTEIN CREC"/>
    <property type="match status" value="1"/>
</dbReference>
<evidence type="ECO:0000313" key="15">
    <source>
        <dbReference type="EMBL" id="NVK78927.1"/>
    </source>
</evidence>
<dbReference type="InterPro" id="IPR013587">
    <property type="entry name" value="Nitrate/nitrite_sensing"/>
</dbReference>
<dbReference type="RefSeq" id="WP_171081499.1">
    <property type="nucleotide sequence ID" value="NZ_BNBU01000006.1"/>
</dbReference>
<dbReference type="SMART" id="SM00387">
    <property type="entry name" value="HATPase_c"/>
    <property type="match status" value="1"/>
</dbReference>
<evidence type="ECO:0000256" key="5">
    <source>
        <dbReference type="ARBA" id="ARBA00022679"/>
    </source>
</evidence>
<evidence type="ECO:0000256" key="11">
    <source>
        <dbReference type="ARBA" id="ARBA00023012"/>
    </source>
</evidence>
<evidence type="ECO:0000256" key="10">
    <source>
        <dbReference type="ARBA" id="ARBA00022989"/>
    </source>
</evidence>
<gene>
    <name evidence="15" type="ORF">HG542_14775</name>
</gene>
<keyword evidence="10" id="KW-0472">Membrane</keyword>
<dbReference type="AlphaFoldDB" id="A0A7Y7B4P9"/>
<keyword evidence="9" id="KW-0067">ATP-binding</keyword>
<feature type="domain" description="Histidine kinase/HSP90-like ATPase" evidence="14">
    <location>
        <begin position="501"/>
        <end position="611"/>
    </location>
</feature>
<keyword evidence="8 15" id="KW-0418">Kinase</keyword>
<evidence type="ECO:0000256" key="1">
    <source>
        <dbReference type="ARBA" id="ARBA00000085"/>
    </source>
</evidence>
<dbReference type="EMBL" id="JABBXF010000030">
    <property type="protein sequence ID" value="NVK78927.1"/>
    <property type="molecule type" value="Genomic_DNA"/>
</dbReference>
<evidence type="ECO:0000256" key="12">
    <source>
        <dbReference type="SAM" id="MobiDB-lite"/>
    </source>
</evidence>
<feature type="region of interest" description="Disordered" evidence="12">
    <location>
        <begin position="618"/>
        <end position="777"/>
    </location>
</feature>
<evidence type="ECO:0000256" key="2">
    <source>
        <dbReference type="ARBA" id="ARBA00004370"/>
    </source>
</evidence>
<keyword evidence="7" id="KW-0547">Nucleotide-binding</keyword>
<dbReference type="Pfam" id="PF02518">
    <property type="entry name" value="HATPase_c"/>
    <property type="match status" value="1"/>
</dbReference>
<dbReference type="Proteomes" id="UP000587462">
    <property type="component" value="Unassembled WGS sequence"/>
</dbReference>
<keyword evidence="10" id="KW-1133">Transmembrane helix</keyword>
<feature type="compositionally biased region" description="Basic and acidic residues" evidence="12">
    <location>
        <begin position="763"/>
        <end position="777"/>
    </location>
</feature>
<keyword evidence="5" id="KW-0808">Transferase</keyword>
<dbReference type="SUPFAM" id="SSF55874">
    <property type="entry name" value="ATPase domain of HSP90 chaperone/DNA topoisomerase II/histidine kinase"/>
    <property type="match status" value="1"/>
</dbReference>
<feature type="region of interest" description="Disordered" evidence="12">
    <location>
        <begin position="235"/>
        <end position="255"/>
    </location>
</feature>
<dbReference type="GO" id="GO:0004673">
    <property type="term" value="F:protein histidine kinase activity"/>
    <property type="evidence" value="ECO:0007669"/>
    <property type="project" value="UniProtKB-EC"/>
</dbReference>
<keyword evidence="4" id="KW-0597">Phosphoprotein</keyword>
<sequence>MTLVLVLPAALCISLAVPRVTHSLDKAEQLTRTEATVRLVVSATTLAHALENERDIAALTPGKPGDAVREHRAATDRALIAFRSRAQDTHGDVRVTQRVADAESALHALTDVRDKAFTDAMDTVASQTAYSDLVLPLLSLGTEANHGGDTASTEGWALYALSVGKLSLSSERALLNAAIAHGRVTPDVAAALLVSQGFQDIALRQFRSAAVPQDAAAYQRIAQHLAETGTMARTAAAAAQRDTKGDSRGAAPALQAQEWHRTASQALEGLRTVESEVTGRMLDSIAAAKAQARKDAALDSAFVAVALGLSLLVAAVAAHSLVSRLRRLRRAALQAAEHQLPALVASISQQAPGQVDLSTEPVDLGTRDEVGDVSRAFDAVIHEAVRQAADQAMLRKSVSAMLASMGRRSQLLVYRQLEMISELERNEAHPAKLEGLFRVDHLATRIRRHCENLLVLADERPGRVHAVPAPLLDVVRAAAAEVEQFTRVRIGDLPDVHITGPAVHDVSHLLAELLENATQYSGPADPVQVTTGASPAGGTVVKIRDRGVGMPAAKAAELNARLSDPPLVDVATTRQMGLYVVSRLAERHGIDVVLSCKGVGCTVAVELPPALLVAGPPHRGAGVHRPERQPTDTQEIPVVPDTPTPAGPVRPGPAAPGPMPPEGAPAPRNAAADGQLPLPRGPVAAPGAEQPTGAGLPRRVPRATLGGTNTAQKKDARTEMPSRTGFSPGELRGRMAGFHSGVRRARDEGGAAGVPRTQRVPPRRHDGLPTHEEDMGA</sequence>
<name>A0A7Y7B4P9_STRMO</name>
<dbReference type="InterPro" id="IPR003594">
    <property type="entry name" value="HATPase_dom"/>
</dbReference>
<dbReference type="GO" id="GO:0016020">
    <property type="term" value="C:membrane"/>
    <property type="evidence" value="ECO:0007669"/>
    <property type="project" value="UniProtKB-SubCell"/>
</dbReference>
<proteinExistence type="predicted"/>
<dbReference type="Pfam" id="PF08376">
    <property type="entry name" value="NIT"/>
    <property type="match status" value="1"/>
</dbReference>
<keyword evidence="16" id="KW-1185">Reference proteome</keyword>
<feature type="domain" description="HAMP" evidence="13">
    <location>
        <begin position="319"/>
        <end position="389"/>
    </location>
</feature>
<dbReference type="GO" id="GO:0000160">
    <property type="term" value="P:phosphorelay signal transduction system"/>
    <property type="evidence" value="ECO:0007669"/>
    <property type="project" value="UniProtKB-KW"/>
</dbReference>
<dbReference type="EC" id="2.7.13.3" evidence="3"/>
<reference evidence="15 16" key="1">
    <citation type="submission" date="2020-04" db="EMBL/GenBank/DDBJ databases">
        <title>Draft Genome Sequence of Streptomyces morookaense DSM 40503, an 8-azaguanine-producing strain.</title>
        <authorList>
            <person name="Qi J."/>
            <person name="Gao J.-M."/>
        </authorList>
    </citation>
    <scope>NUCLEOTIDE SEQUENCE [LARGE SCALE GENOMIC DNA]</scope>
    <source>
        <strain evidence="15 16">DSM 40503</strain>
    </source>
</reference>
<evidence type="ECO:0000256" key="8">
    <source>
        <dbReference type="ARBA" id="ARBA00022777"/>
    </source>
</evidence>
<dbReference type="InterPro" id="IPR003660">
    <property type="entry name" value="HAMP_dom"/>
</dbReference>
<organism evidence="15 16">
    <name type="scientific">Streptomyces morookaense</name>
    <name type="common">Streptoverticillium morookaense</name>
    <dbReference type="NCBI Taxonomy" id="1970"/>
    <lineage>
        <taxon>Bacteria</taxon>
        <taxon>Bacillati</taxon>
        <taxon>Actinomycetota</taxon>
        <taxon>Actinomycetes</taxon>
        <taxon>Kitasatosporales</taxon>
        <taxon>Streptomycetaceae</taxon>
        <taxon>Streptomyces</taxon>
    </lineage>
</organism>
<accession>A0A7Y7B4P9</accession>